<organism evidence="2 3">
    <name type="scientific">Venturia nashicola</name>
    <dbReference type="NCBI Taxonomy" id="86259"/>
    <lineage>
        <taxon>Eukaryota</taxon>
        <taxon>Fungi</taxon>
        <taxon>Dikarya</taxon>
        <taxon>Ascomycota</taxon>
        <taxon>Pezizomycotina</taxon>
        <taxon>Dothideomycetes</taxon>
        <taxon>Pleosporomycetidae</taxon>
        <taxon>Venturiales</taxon>
        <taxon>Venturiaceae</taxon>
        <taxon>Venturia</taxon>
    </lineage>
</organism>
<protein>
    <submittedName>
        <fullName evidence="2">Uncharacterized protein</fullName>
    </submittedName>
</protein>
<dbReference type="AlphaFoldDB" id="A0A4Z1PJ42"/>
<sequence>MDSFPPSEIATDGEPDDTGLTMRKHRKADSKEEKEQEKERLVALKGSEGEKEDAEGEQGMTAEEGYGEAIRDETNATPQTPCPSLEMKKNPPPSEMEHAETHRNAMSLIEEDYKELNFFGNA</sequence>
<gene>
    <name evidence="2" type="ORF">E6O75_ATG05244</name>
</gene>
<keyword evidence="3" id="KW-1185">Reference proteome</keyword>
<comment type="caution">
    <text evidence="2">The sequence shown here is derived from an EMBL/GenBank/DDBJ whole genome shotgun (WGS) entry which is preliminary data.</text>
</comment>
<feature type="compositionally biased region" description="Basic and acidic residues" evidence="1">
    <location>
        <begin position="29"/>
        <end position="42"/>
    </location>
</feature>
<feature type="region of interest" description="Disordered" evidence="1">
    <location>
        <begin position="1"/>
        <end position="101"/>
    </location>
</feature>
<dbReference type="EMBL" id="SNSC02000009">
    <property type="protein sequence ID" value="TID21849.1"/>
    <property type="molecule type" value="Genomic_DNA"/>
</dbReference>
<name>A0A4Z1PJ42_9PEZI</name>
<dbReference type="OrthoDB" id="10619288at2759"/>
<evidence type="ECO:0000313" key="3">
    <source>
        <dbReference type="Proteomes" id="UP000298493"/>
    </source>
</evidence>
<evidence type="ECO:0000256" key="1">
    <source>
        <dbReference type="SAM" id="MobiDB-lite"/>
    </source>
</evidence>
<accession>A0A4Z1PJ42</accession>
<proteinExistence type="predicted"/>
<dbReference type="Proteomes" id="UP000298493">
    <property type="component" value="Unassembled WGS sequence"/>
</dbReference>
<reference evidence="2 3" key="1">
    <citation type="submission" date="2019-04" db="EMBL/GenBank/DDBJ databases">
        <title>High contiguity whole genome sequence and gene annotation resource for two Venturia nashicola isolates.</title>
        <authorList>
            <person name="Prokchorchik M."/>
            <person name="Won K."/>
            <person name="Lee Y."/>
            <person name="Choi E.D."/>
            <person name="Segonzac C."/>
            <person name="Sohn K.H."/>
        </authorList>
    </citation>
    <scope>NUCLEOTIDE SEQUENCE [LARGE SCALE GENOMIC DNA]</scope>
    <source>
        <strain evidence="2 3">PRI2</strain>
    </source>
</reference>
<evidence type="ECO:0000313" key="2">
    <source>
        <dbReference type="EMBL" id="TID21849.1"/>
    </source>
</evidence>